<dbReference type="PANTHER" id="PTHR33104:SF2">
    <property type="entry name" value="CXC3 LIKE CYSTEINE CLUSTER DOMAIN-CONTAINING PROTEIN"/>
    <property type="match status" value="1"/>
</dbReference>
<gene>
    <name evidence="1" type="ORF">SCP_1100470</name>
</gene>
<protein>
    <submittedName>
        <fullName evidence="1">Uncharacterized protein</fullName>
    </submittedName>
</protein>
<reference evidence="1 2" key="1">
    <citation type="journal article" date="2018" name="Sci. Rep.">
        <title>Genome sequence of the cauliflower mushroom Sparassis crispa (Hanabiratake) and its association with beneficial usage.</title>
        <authorList>
            <person name="Kiyama R."/>
            <person name="Furutani Y."/>
            <person name="Kawaguchi K."/>
            <person name="Nakanishi T."/>
        </authorList>
    </citation>
    <scope>NUCLEOTIDE SEQUENCE [LARGE SCALE GENOMIC DNA]</scope>
</reference>
<accession>A0A401GYZ0</accession>
<sequence length="260" mass="29221">MVDLQKGEQFGHMDFALAGALAGLEELQHIIFTYDVACIYKINILKRFGAQFPQLMPLLDRIQMLLPKMHMLAHKEACQVLYALCYMWGTGLTHGESVEHPWAEHNQAGLSTREMGAGHRHDALNDIHNYWNWQKVENVGAFLARKVNEAFKGQEEKTQLYDALTEVAGAEKVSTWQQMDVDPKQKGKRVESVYLLNDAKVPTAGRAYQELAKMEIQPRDGQMDLAVGKAPSGAAQFLKTEAVGTGISPSKAQGWRQHFR</sequence>
<dbReference type="Proteomes" id="UP000287166">
    <property type="component" value="Unassembled WGS sequence"/>
</dbReference>
<evidence type="ECO:0000313" key="2">
    <source>
        <dbReference type="Proteomes" id="UP000287166"/>
    </source>
</evidence>
<dbReference type="RefSeq" id="XP_027618285.1">
    <property type="nucleotide sequence ID" value="XM_027762484.1"/>
</dbReference>
<dbReference type="GeneID" id="38784289"/>
<dbReference type="AlphaFoldDB" id="A0A401GYZ0"/>
<dbReference type="Pfam" id="PF18758">
    <property type="entry name" value="KDZ"/>
    <property type="match status" value="1"/>
</dbReference>
<comment type="caution">
    <text evidence="1">The sequence shown here is derived from an EMBL/GenBank/DDBJ whole genome shotgun (WGS) entry which is preliminary data.</text>
</comment>
<proteinExistence type="predicted"/>
<name>A0A401GYZ0_9APHY</name>
<dbReference type="InParanoid" id="A0A401GYZ0"/>
<keyword evidence="2" id="KW-1185">Reference proteome</keyword>
<dbReference type="OrthoDB" id="2773026at2759"/>
<dbReference type="EMBL" id="BFAD01000011">
    <property type="protein sequence ID" value="GBE87372.1"/>
    <property type="molecule type" value="Genomic_DNA"/>
</dbReference>
<dbReference type="InterPro" id="IPR040521">
    <property type="entry name" value="KDZ"/>
</dbReference>
<organism evidence="1 2">
    <name type="scientific">Sparassis crispa</name>
    <dbReference type="NCBI Taxonomy" id="139825"/>
    <lineage>
        <taxon>Eukaryota</taxon>
        <taxon>Fungi</taxon>
        <taxon>Dikarya</taxon>
        <taxon>Basidiomycota</taxon>
        <taxon>Agaricomycotina</taxon>
        <taxon>Agaricomycetes</taxon>
        <taxon>Polyporales</taxon>
        <taxon>Sparassidaceae</taxon>
        <taxon>Sparassis</taxon>
    </lineage>
</organism>
<dbReference type="PANTHER" id="PTHR33104">
    <property type="entry name" value="SI:DKEY-29D5.2"/>
    <property type="match status" value="1"/>
</dbReference>
<evidence type="ECO:0000313" key="1">
    <source>
        <dbReference type="EMBL" id="GBE87372.1"/>
    </source>
</evidence>